<sequence length="488" mass="55110">MTDDVQLVGIDLGTSGIRIVAYDRRGDVIGSSDADLSEQSQREWERVMREGSPDLENGEKICSVDSTSGTIVMVDKFGEMVFPPVMYYETASKQAKEIEKHESVEEARDKGISISSTSPLPKIMKIREENPKQFENVEWILSPTTWVLYRLKYEEGKRWRDLETDWTNALKFGADITKEKPSWFKSIIEDADLSPDLLPEIRRPGTFVGSAESDLAEEMTIEGADLYQGLSDGNSSALAMGCLQPGDYGISCGSTSVPKFISSEIETHEAIYYHRHPIEGYIAGAAFETGIILRWFCNKVLGIGQEEGLKLAQDSQFGAEYGFFPQGDRSPFFDPDLGNVLGGFHPNQDLSREEVRGRFVRGIATGIAMEEYQYLPLFEKLFDLSIDRVRFLGGGSPSEDDPFTWWNELRASVWDREVIKMEPRTTVGSLIPASLTASVYEDVDETCNLLLREEGKVDRHDEITSKYKEKRREFFDKWKGIRDLSPLV</sequence>
<dbReference type="Pfam" id="PF00370">
    <property type="entry name" value="FGGY_N"/>
    <property type="match status" value="1"/>
</dbReference>
<evidence type="ECO:0000313" key="4">
    <source>
        <dbReference type="EMBL" id="KXA98892.1"/>
    </source>
</evidence>
<accession>A0A656YY86</accession>
<dbReference type="Gene3D" id="3.30.420.40">
    <property type="match status" value="2"/>
</dbReference>
<feature type="domain" description="Carbohydrate kinase FGGY N-terminal" evidence="3">
    <location>
        <begin position="64"/>
        <end position="238"/>
    </location>
</feature>
<protein>
    <recommendedName>
        <fullName evidence="3">Carbohydrate kinase FGGY N-terminal domain-containing protein</fullName>
    </recommendedName>
</protein>
<reference evidence="4 5" key="1">
    <citation type="journal article" date="2016" name="Sci. Rep.">
        <title>Metabolic traits of an uncultured archaeal lineage -MSBL1- from brine pools of the Red Sea.</title>
        <authorList>
            <person name="Mwirichia R."/>
            <person name="Alam I."/>
            <person name="Rashid M."/>
            <person name="Vinu M."/>
            <person name="Ba-Alawi W."/>
            <person name="Anthony Kamau A."/>
            <person name="Kamanda Ngugi D."/>
            <person name="Goker M."/>
            <person name="Klenk H.P."/>
            <person name="Bajic V."/>
            <person name="Stingl U."/>
        </authorList>
    </citation>
    <scope>NUCLEOTIDE SEQUENCE [LARGE SCALE GENOMIC DNA]</scope>
    <source>
        <strain evidence="4">SCGC-AAA259J03</strain>
    </source>
</reference>
<keyword evidence="2" id="KW-0418">Kinase</keyword>
<comment type="caution">
    <text evidence="4">The sequence shown here is derived from an EMBL/GenBank/DDBJ whole genome shotgun (WGS) entry which is preliminary data.</text>
</comment>
<evidence type="ECO:0000259" key="3">
    <source>
        <dbReference type="Pfam" id="PF00370"/>
    </source>
</evidence>
<dbReference type="GO" id="GO:0005975">
    <property type="term" value="P:carbohydrate metabolic process"/>
    <property type="evidence" value="ECO:0007669"/>
    <property type="project" value="InterPro"/>
</dbReference>
<dbReference type="AlphaFoldDB" id="A0A656YY86"/>
<dbReference type="GO" id="GO:0016301">
    <property type="term" value="F:kinase activity"/>
    <property type="evidence" value="ECO:0007669"/>
    <property type="project" value="UniProtKB-KW"/>
</dbReference>
<dbReference type="InterPro" id="IPR018484">
    <property type="entry name" value="FGGY_N"/>
</dbReference>
<organism evidence="4 5">
    <name type="scientific">candidate division MSBL1 archaeon SCGC-AAA259J03</name>
    <dbReference type="NCBI Taxonomy" id="1698269"/>
    <lineage>
        <taxon>Archaea</taxon>
        <taxon>Methanobacteriati</taxon>
        <taxon>Methanobacteriota</taxon>
        <taxon>candidate division MSBL1</taxon>
    </lineage>
</organism>
<evidence type="ECO:0000313" key="5">
    <source>
        <dbReference type="Proteomes" id="UP000070257"/>
    </source>
</evidence>
<gene>
    <name evidence="4" type="ORF">AKJ39_00245</name>
</gene>
<dbReference type="EMBL" id="LHXT01000002">
    <property type="protein sequence ID" value="KXA98892.1"/>
    <property type="molecule type" value="Genomic_DNA"/>
</dbReference>
<dbReference type="InterPro" id="IPR043129">
    <property type="entry name" value="ATPase_NBD"/>
</dbReference>
<evidence type="ECO:0000256" key="2">
    <source>
        <dbReference type="ARBA" id="ARBA00022777"/>
    </source>
</evidence>
<name>A0A656YY86_9EURY</name>
<evidence type="ECO:0000256" key="1">
    <source>
        <dbReference type="ARBA" id="ARBA00022679"/>
    </source>
</evidence>
<dbReference type="PANTHER" id="PTHR43095">
    <property type="entry name" value="SUGAR KINASE"/>
    <property type="match status" value="1"/>
</dbReference>
<keyword evidence="1" id="KW-0808">Transferase</keyword>
<dbReference type="InterPro" id="IPR050406">
    <property type="entry name" value="FGGY_Carb_Kinase"/>
</dbReference>
<proteinExistence type="predicted"/>
<dbReference type="SUPFAM" id="SSF53067">
    <property type="entry name" value="Actin-like ATPase domain"/>
    <property type="match status" value="2"/>
</dbReference>
<keyword evidence="5" id="KW-1185">Reference proteome</keyword>
<dbReference type="Proteomes" id="UP000070257">
    <property type="component" value="Unassembled WGS sequence"/>
</dbReference>